<evidence type="ECO:0000256" key="2">
    <source>
        <dbReference type="ARBA" id="ARBA00022679"/>
    </source>
</evidence>
<sequence length="330" mass="35871">MESKKVDILAGEIMHELFRRGVPNDRNMLSASALVSPAYYHVVGEAHEAYMKAGATMLVTNNYYVTPGVGFTPDEIRMYTETAGELAADARAKFEPKNRVQICGSLPPLVYSLRSDRTVEREKGLDTYLLIGEALLPSVDVFLAETMSSLAKAKLAYEGVLTLKVPVMVSFALNSTGQLRSGEEVVASVRSLIEFCTSHTELPPGADEGAASLLKGILFNCSQPEDITKAIRRLSEDSDVESMMKKYDIRCGGYGDRISPKSKAGAMEESLVPGALQSVVDMEVFGKFATRWIDDGASIIGGCCSISPEYVQRLGEILAHDVDHAEDPVM</sequence>
<feature type="binding site" evidence="3">
    <location>
        <position position="221"/>
    </location>
    <ligand>
        <name>Zn(2+)</name>
        <dbReference type="ChEBI" id="CHEBI:29105"/>
    </ligand>
</feature>
<evidence type="ECO:0000256" key="1">
    <source>
        <dbReference type="ARBA" id="ARBA00022603"/>
    </source>
</evidence>
<comment type="caution">
    <text evidence="5">The sequence shown here is derived from an EMBL/GenBank/DDBJ whole genome shotgun (WGS) entry which is preliminary data.</text>
</comment>
<keyword evidence="6" id="KW-1185">Reference proteome</keyword>
<dbReference type="GO" id="GO:0008168">
    <property type="term" value="F:methyltransferase activity"/>
    <property type="evidence" value="ECO:0007669"/>
    <property type="project" value="UniProtKB-UniRule"/>
</dbReference>
<evidence type="ECO:0000313" key="5">
    <source>
        <dbReference type="EMBL" id="CAI5742985.1"/>
    </source>
</evidence>
<accession>A0AAV0V186</accession>
<dbReference type="GO" id="GO:0032259">
    <property type="term" value="P:methylation"/>
    <property type="evidence" value="ECO:0007669"/>
    <property type="project" value="UniProtKB-KW"/>
</dbReference>
<evidence type="ECO:0000259" key="4">
    <source>
        <dbReference type="PROSITE" id="PS50970"/>
    </source>
</evidence>
<feature type="binding site" evidence="3">
    <location>
        <position position="303"/>
    </location>
    <ligand>
        <name>Zn(2+)</name>
        <dbReference type="ChEBI" id="CHEBI:29105"/>
    </ligand>
</feature>
<dbReference type="Proteomes" id="UP001162031">
    <property type="component" value="Unassembled WGS sequence"/>
</dbReference>
<keyword evidence="2 3" id="KW-0808">Transferase</keyword>
<dbReference type="PANTHER" id="PTHR11103">
    <property type="entry name" value="SLR1189 PROTEIN"/>
    <property type="match status" value="1"/>
</dbReference>
<reference evidence="5" key="1">
    <citation type="submission" date="2022-12" db="EMBL/GenBank/DDBJ databases">
        <authorList>
            <person name="Webb A."/>
        </authorList>
    </citation>
    <scope>NUCLEOTIDE SEQUENCE</scope>
    <source>
        <strain evidence="5">Hp1</strain>
    </source>
</reference>
<dbReference type="Pfam" id="PF02574">
    <property type="entry name" value="S-methyl_trans"/>
    <property type="match status" value="1"/>
</dbReference>
<feature type="binding site" evidence="3">
    <location>
        <position position="304"/>
    </location>
    <ligand>
        <name>Zn(2+)</name>
        <dbReference type="ChEBI" id="CHEBI:29105"/>
    </ligand>
</feature>
<dbReference type="SUPFAM" id="SSF82282">
    <property type="entry name" value="Homocysteine S-methyltransferase"/>
    <property type="match status" value="1"/>
</dbReference>
<dbReference type="Gene3D" id="3.20.20.330">
    <property type="entry name" value="Homocysteine-binding-like domain"/>
    <property type="match status" value="1"/>
</dbReference>
<dbReference type="AlphaFoldDB" id="A0AAV0V186"/>
<keyword evidence="1 3" id="KW-0489">Methyltransferase</keyword>
<evidence type="ECO:0000256" key="3">
    <source>
        <dbReference type="PROSITE-ProRule" id="PRU00333"/>
    </source>
</evidence>
<organism evidence="5 6">
    <name type="scientific">Hyaloperonospora brassicae</name>
    <name type="common">Brassica downy mildew</name>
    <name type="synonym">Peronospora brassicae</name>
    <dbReference type="NCBI Taxonomy" id="162125"/>
    <lineage>
        <taxon>Eukaryota</taxon>
        <taxon>Sar</taxon>
        <taxon>Stramenopiles</taxon>
        <taxon>Oomycota</taxon>
        <taxon>Peronosporomycetes</taxon>
        <taxon>Peronosporales</taxon>
        <taxon>Peronosporaceae</taxon>
        <taxon>Hyaloperonospora</taxon>
    </lineage>
</organism>
<proteinExistence type="predicted"/>
<feature type="domain" description="Hcy-binding" evidence="4">
    <location>
        <begin position="1"/>
        <end position="318"/>
    </location>
</feature>
<dbReference type="PROSITE" id="PS50970">
    <property type="entry name" value="HCY"/>
    <property type="match status" value="1"/>
</dbReference>
<keyword evidence="3" id="KW-0479">Metal-binding</keyword>
<dbReference type="InterPro" id="IPR003726">
    <property type="entry name" value="HCY_dom"/>
</dbReference>
<dbReference type="EMBL" id="CANTFL010001484">
    <property type="protein sequence ID" value="CAI5742985.1"/>
    <property type="molecule type" value="Genomic_DNA"/>
</dbReference>
<protein>
    <recommendedName>
        <fullName evidence="4">Hcy-binding domain-containing protein</fullName>
    </recommendedName>
</protein>
<gene>
    <name evidence="5" type="ORF">HBR001_LOCUS9254</name>
</gene>
<evidence type="ECO:0000313" key="6">
    <source>
        <dbReference type="Proteomes" id="UP001162031"/>
    </source>
</evidence>
<dbReference type="InterPro" id="IPR036589">
    <property type="entry name" value="HCY_dom_sf"/>
</dbReference>
<comment type="cofactor">
    <cofactor evidence="3">
        <name>Zn(2+)</name>
        <dbReference type="ChEBI" id="CHEBI:29105"/>
    </cofactor>
</comment>
<dbReference type="PANTHER" id="PTHR11103:SF18">
    <property type="entry name" value="SLR1189 PROTEIN"/>
    <property type="match status" value="1"/>
</dbReference>
<dbReference type="GO" id="GO:0046872">
    <property type="term" value="F:metal ion binding"/>
    <property type="evidence" value="ECO:0007669"/>
    <property type="project" value="UniProtKB-KW"/>
</dbReference>
<keyword evidence="3" id="KW-0862">Zinc</keyword>
<name>A0AAV0V186_HYABA</name>